<dbReference type="SUPFAM" id="SSF49899">
    <property type="entry name" value="Concanavalin A-like lectins/glucanases"/>
    <property type="match status" value="1"/>
</dbReference>
<dbReference type="Gene3D" id="2.60.120.200">
    <property type="match status" value="1"/>
</dbReference>
<proteinExistence type="predicted"/>
<sequence>MNNIILPRMFGQQLNLGHWSTDGLVGLWRFIEAGNLVDESFSANDGTITEAIWSGAGLLFDGDDDTVNCGAGPSIATLENFSFTIWVNIPSSANGKHHQLALKGAGGLSWELRYFHGATNKFIRAFVNCATTNAVSESTYSEFIVVGNGWHQIGMSYAGPGSVIRLYLDGVEVTYQVQTASVGARVSDSTLNLFLGNNFAANRAIGGTLNNAILFNRTLAPSEVQQLYINPDLPMQRNPAWWGTVQVAAPGGIPILRRRRECA</sequence>
<dbReference type="AlphaFoldDB" id="A0A0F9NL08"/>
<reference evidence="1" key="1">
    <citation type="journal article" date="2015" name="Nature">
        <title>Complex archaea that bridge the gap between prokaryotes and eukaryotes.</title>
        <authorList>
            <person name="Spang A."/>
            <person name="Saw J.H."/>
            <person name="Jorgensen S.L."/>
            <person name="Zaremba-Niedzwiedzka K."/>
            <person name="Martijn J."/>
            <person name="Lind A.E."/>
            <person name="van Eijk R."/>
            <person name="Schleper C."/>
            <person name="Guy L."/>
            <person name="Ettema T.J."/>
        </authorList>
    </citation>
    <scope>NUCLEOTIDE SEQUENCE</scope>
</reference>
<dbReference type="Pfam" id="PF13385">
    <property type="entry name" value="Laminin_G_3"/>
    <property type="match status" value="1"/>
</dbReference>
<evidence type="ECO:0008006" key="2">
    <source>
        <dbReference type="Google" id="ProtNLM"/>
    </source>
</evidence>
<gene>
    <name evidence="1" type="ORF">LCGC14_1248640</name>
</gene>
<name>A0A0F9NL08_9ZZZZ</name>
<dbReference type="EMBL" id="LAZR01006816">
    <property type="protein sequence ID" value="KKM89445.1"/>
    <property type="molecule type" value="Genomic_DNA"/>
</dbReference>
<accession>A0A0F9NL08</accession>
<protein>
    <recommendedName>
        <fullName evidence="2">LamG-like jellyroll fold domain-containing protein</fullName>
    </recommendedName>
</protein>
<organism evidence="1">
    <name type="scientific">marine sediment metagenome</name>
    <dbReference type="NCBI Taxonomy" id="412755"/>
    <lineage>
        <taxon>unclassified sequences</taxon>
        <taxon>metagenomes</taxon>
        <taxon>ecological metagenomes</taxon>
    </lineage>
</organism>
<evidence type="ECO:0000313" key="1">
    <source>
        <dbReference type="EMBL" id="KKM89445.1"/>
    </source>
</evidence>
<dbReference type="InterPro" id="IPR013320">
    <property type="entry name" value="ConA-like_dom_sf"/>
</dbReference>
<comment type="caution">
    <text evidence="1">The sequence shown here is derived from an EMBL/GenBank/DDBJ whole genome shotgun (WGS) entry which is preliminary data.</text>
</comment>